<evidence type="ECO:0000313" key="1">
    <source>
        <dbReference type="EMBL" id="MBX7502380.1"/>
    </source>
</evidence>
<reference evidence="1 2" key="1">
    <citation type="submission" date="2021-08" db="EMBL/GenBank/DDBJ databases">
        <title>Comparative Genomics Analysis of the Genus Qipengyuania Reveals Extensive Genetic Diversity and Metabolic Versatility, Including the Description of Fifteen Novel Species.</title>
        <authorList>
            <person name="Liu Y."/>
        </authorList>
    </citation>
    <scope>NUCLEOTIDE SEQUENCE [LARGE SCALE GENOMIC DNA]</scope>
    <source>
        <strain evidence="1 2">YG27</strain>
    </source>
</reference>
<accession>A0ABS7JXJ6</accession>
<evidence type="ECO:0000313" key="2">
    <source>
        <dbReference type="Proteomes" id="UP000782554"/>
    </source>
</evidence>
<proteinExistence type="predicted"/>
<organism evidence="1 2">
    <name type="scientific">Qipengyuania mesophila</name>
    <dbReference type="NCBI Taxonomy" id="2867246"/>
    <lineage>
        <taxon>Bacteria</taxon>
        <taxon>Pseudomonadati</taxon>
        <taxon>Pseudomonadota</taxon>
        <taxon>Alphaproteobacteria</taxon>
        <taxon>Sphingomonadales</taxon>
        <taxon>Erythrobacteraceae</taxon>
        <taxon>Qipengyuania</taxon>
    </lineage>
</organism>
<comment type="caution">
    <text evidence="1">The sequence shown here is derived from an EMBL/GenBank/DDBJ whole genome shotgun (WGS) entry which is preliminary data.</text>
</comment>
<gene>
    <name evidence="1" type="ORF">K3181_13090</name>
</gene>
<dbReference type="Proteomes" id="UP000782554">
    <property type="component" value="Unassembled WGS sequence"/>
</dbReference>
<protein>
    <submittedName>
        <fullName evidence="1">Uncharacterized protein</fullName>
    </submittedName>
</protein>
<name>A0ABS7JXJ6_9SPHN</name>
<keyword evidence="2" id="KW-1185">Reference proteome</keyword>
<dbReference type="EMBL" id="JAIGNU010000003">
    <property type="protein sequence ID" value="MBX7502380.1"/>
    <property type="molecule type" value="Genomic_DNA"/>
</dbReference>
<dbReference type="RefSeq" id="WP_221603576.1">
    <property type="nucleotide sequence ID" value="NZ_JAIGNU010000003.1"/>
</dbReference>
<sequence>MRRALVLTNESARHWFRASLPQRRSAFADLPATKAADWPAGAAFDWRLTAADVRGVATTYFATLAAVLAFII</sequence>